<accession>A0A517QK90</accession>
<protein>
    <recommendedName>
        <fullName evidence="3">DUF262 domain-containing protein</fullName>
    </recommendedName>
</protein>
<organism evidence="1 2">
    <name type="scientific">Thalassoglobus polymorphus</name>
    <dbReference type="NCBI Taxonomy" id="2527994"/>
    <lineage>
        <taxon>Bacteria</taxon>
        <taxon>Pseudomonadati</taxon>
        <taxon>Planctomycetota</taxon>
        <taxon>Planctomycetia</taxon>
        <taxon>Planctomycetales</taxon>
        <taxon>Planctomycetaceae</taxon>
        <taxon>Thalassoglobus</taxon>
    </lineage>
</organism>
<evidence type="ECO:0008006" key="3">
    <source>
        <dbReference type="Google" id="ProtNLM"/>
    </source>
</evidence>
<name>A0A517QK90_9PLAN</name>
<dbReference type="Proteomes" id="UP000315724">
    <property type="component" value="Chromosome"/>
</dbReference>
<dbReference type="KEGG" id="tpol:Mal48_12990"/>
<proteinExistence type="predicted"/>
<dbReference type="RefSeq" id="WP_145197091.1">
    <property type="nucleotide sequence ID" value="NZ_CP036267.1"/>
</dbReference>
<dbReference type="AlphaFoldDB" id="A0A517QK90"/>
<dbReference type="OrthoDB" id="9798761at2"/>
<evidence type="ECO:0000313" key="2">
    <source>
        <dbReference type="Proteomes" id="UP000315724"/>
    </source>
</evidence>
<gene>
    <name evidence="1" type="ORF">Mal48_12990</name>
</gene>
<evidence type="ECO:0000313" key="1">
    <source>
        <dbReference type="EMBL" id="QDT32059.1"/>
    </source>
</evidence>
<keyword evidence="2" id="KW-1185">Reference proteome</keyword>
<reference evidence="1 2" key="1">
    <citation type="submission" date="2019-02" db="EMBL/GenBank/DDBJ databases">
        <title>Deep-cultivation of Planctomycetes and their phenomic and genomic characterization uncovers novel biology.</title>
        <authorList>
            <person name="Wiegand S."/>
            <person name="Jogler M."/>
            <person name="Boedeker C."/>
            <person name="Pinto D."/>
            <person name="Vollmers J."/>
            <person name="Rivas-Marin E."/>
            <person name="Kohn T."/>
            <person name="Peeters S.H."/>
            <person name="Heuer A."/>
            <person name="Rast P."/>
            <person name="Oberbeckmann S."/>
            <person name="Bunk B."/>
            <person name="Jeske O."/>
            <person name="Meyerdierks A."/>
            <person name="Storesund J.E."/>
            <person name="Kallscheuer N."/>
            <person name="Luecker S."/>
            <person name="Lage O.M."/>
            <person name="Pohl T."/>
            <person name="Merkel B.J."/>
            <person name="Hornburger P."/>
            <person name="Mueller R.-W."/>
            <person name="Bruemmer F."/>
            <person name="Labrenz M."/>
            <person name="Spormann A.M."/>
            <person name="Op den Camp H."/>
            <person name="Overmann J."/>
            <person name="Amann R."/>
            <person name="Jetten M.S.M."/>
            <person name="Mascher T."/>
            <person name="Medema M.H."/>
            <person name="Devos D.P."/>
            <person name="Kaster A.-K."/>
            <person name="Ovreas L."/>
            <person name="Rohde M."/>
            <person name="Galperin M.Y."/>
            <person name="Jogler C."/>
        </authorList>
    </citation>
    <scope>NUCLEOTIDE SEQUENCE [LARGE SCALE GENOMIC DNA]</scope>
    <source>
        <strain evidence="1 2">Mal48</strain>
    </source>
</reference>
<dbReference type="EMBL" id="CP036267">
    <property type="protein sequence ID" value="QDT32059.1"/>
    <property type="molecule type" value="Genomic_DNA"/>
</dbReference>
<sequence>MTEETIKKQTPLSMRTVDELRLNTDGQPQRYFIANYQRGYRWSTTQVTQLLGDIREFTILNNSTIQSTVFQESAGSTT</sequence>